<evidence type="ECO:0000256" key="2">
    <source>
        <dbReference type="ARBA" id="ARBA00023125"/>
    </source>
</evidence>
<keyword evidence="2" id="KW-0238">DNA-binding</keyword>
<evidence type="ECO:0000259" key="4">
    <source>
        <dbReference type="PROSITE" id="PS51898"/>
    </source>
</evidence>
<reference evidence="5 6" key="1">
    <citation type="submission" date="2018-10" db="EMBL/GenBank/DDBJ databases">
        <title>Genome-centric metagenomics revealed C2 chemical producing, CO utilizing Clostridium with novel acetogenic gene cluster.</title>
        <authorList>
            <person name="Kang H."/>
            <person name="Park B."/>
            <person name="Choi I.G."/>
            <person name="Chang I.S."/>
        </authorList>
    </citation>
    <scope>NUCLEOTIDE SEQUENCE [LARGE SCALE GENOMIC DNA]</scope>
    <source>
        <strain evidence="5 6">H21-9</strain>
    </source>
</reference>
<dbReference type="PANTHER" id="PTHR30349">
    <property type="entry name" value="PHAGE INTEGRASE-RELATED"/>
    <property type="match status" value="1"/>
</dbReference>
<evidence type="ECO:0000313" key="5">
    <source>
        <dbReference type="EMBL" id="RMC97800.1"/>
    </source>
</evidence>
<dbReference type="Gene3D" id="1.10.443.10">
    <property type="entry name" value="Intergrase catalytic core"/>
    <property type="match status" value="1"/>
</dbReference>
<protein>
    <submittedName>
        <fullName evidence="5">Site-specific integrase</fullName>
    </submittedName>
</protein>
<dbReference type="Proteomes" id="UP000277999">
    <property type="component" value="Unassembled WGS sequence"/>
</dbReference>
<dbReference type="GO" id="GO:0015074">
    <property type="term" value="P:DNA integration"/>
    <property type="evidence" value="ECO:0007669"/>
    <property type="project" value="InterPro"/>
</dbReference>
<comment type="caution">
    <text evidence="5">The sequence shown here is derived from an EMBL/GenBank/DDBJ whole genome shotgun (WGS) entry which is preliminary data.</text>
</comment>
<evidence type="ECO:0000313" key="6">
    <source>
        <dbReference type="Proteomes" id="UP000277999"/>
    </source>
</evidence>
<keyword evidence="3" id="KW-0233">DNA recombination</keyword>
<dbReference type="InterPro" id="IPR050090">
    <property type="entry name" value="Tyrosine_recombinase_XerCD"/>
</dbReference>
<dbReference type="InterPro" id="IPR002104">
    <property type="entry name" value="Integrase_catalytic"/>
</dbReference>
<evidence type="ECO:0000256" key="3">
    <source>
        <dbReference type="ARBA" id="ARBA00023172"/>
    </source>
</evidence>
<dbReference type="Gene3D" id="1.10.150.130">
    <property type="match status" value="1"/>
</dbReference>
<dbReference type="AlphaFoldDB" id="A0A3M0SJ29"/>
<comment type="similarity">
    <text evidence="1">Belongs to the 'phage' integrase family.</text>
</comment>
<name>A0A3M0SJ29_9CLOT</name>
<dbReference type="InterPro" id="IPR010998">
    <property type="entry name" value="Integrase_recombinase_N"/>
</dbReference>
<evidence type="ECO:0000256" key="1">
    <source>
        <dbReference type="ARBA" id="ARBA00008857"/>
    </source>
</evidence>
<dbReference type="GO" id="GO:0003677">
    <property type="term" value="F:DNA binding"/>
    <property type="evidence" value="ECO:0007669"/>
    <property type="project" value="UniProtKB-KW"/>
</dbReference>
<dbReference type="SUPFAM" id="SSF56349">
    <property type="entry name" value="DNA breaking-rejoining enzymes"/>
    <property type="match status" value="1"/>
</dbReference>
<dbReference type="EMBL" id="RFAQ01000053">
    <property type="protein sequence ID" value="RMC97800.1"/>
    <property type="molecule type" value="Genomic_DNA"/>
</dbReference>
<dbReference type="Pfam" id="PF00589">
    <property type="entry name" value="Phage_integrase"/>
    <property type="match status" value="1"/>
</dbReference>
<organism evidence="5 6">
    <name type="scientific">Clostridium autoethanogenum</name>
    <dbReference type="NCBI Taxonomy" id="84023"/>
    <lineage>
        <taxon>Bacteria</taxon>
        <taxon>Bacillati</taxon>
        <taxon>Bacillota</taxon>
        <taxon>Clostridia</taxon>
        <taxon>Eubacteriales</taxon>
        <taxon>Clostridiaceae</taxon>
        <taxon>Clostridium</taxon>
    </lineage>
</organism>
<dbReference type="InterPro" id="IPR013762">
    <property type="entry name" value="Integrase-like_cat_sf"/>
</dbReference>
<dbReference type="CDD" id="cd01189">
    <property type="entry name" value="INT_ICEBs1_C_like"/>
    <property type="match status" value="1"/>
</dbReference>
<accession>A0A3M0SJ29</accession>
<gene>
    <name evidence="5" type="ORF">D9O40_14320</name>
</gene>
<dbReference type="RefSeq" id="WP_122059811.1">
    <property type="nucleotide sequence ID" value="NZ_RFAQ01000053.1"/>
</dbReference>
<dbReference type="PROSITE" id="PS51898">
    <property type="entry name" value="TYR_RECOMBINASE"/>
    <property type="match status" value="1"/>
</dbReference>
<sequence>MKSKTNKKMRRKKGEGTIYKMKDGRYGAAVSFGKTIDGKRDRKIITGKTEEIVTEKMKAFLKKVGAVENRKDDSIINDKTLVEDFVREFKLRSLLRSKIASRTYENYEFALSYFEEYFNGRSIGSVDTLNIDEFFEKMEDARSDTGEYTYSQVTLNRIKYIVERMFKRACNKGYISNNPFNDEDFNNPKSKKEKQKIVSLSKNEIKSIYKALQNNKLVFPVIQLMFGTGMRTQEALGLKWKYVDLDNGIIKVRKAITLDSKFGKDGTRIERHTILSTTKKGSGDREIYIDKYIIDVLKKWKKDAPTISKTGTGDDDYVFGNSKNKYWTYSGFRTTLNRCLKRNTDGMNGLRLHRIRHTVATSLANGGASLYELMQLLGHSQAETTMKYIDKASNSRAKNNRDRLYKCLTKELEAL</sequence>
<feature type="domain" description="Tyr recombinase" evidence="4">
    <location>
        <begin position="195"/>
        <end position="402"/>
    </location>
</feature>
<dbReference type="InterPro" id="IPR011010">
    <property type="entry name" value="DNA_brk_join_enz"/>
</dbReference>
<dbReference type="GO" id="GO:0006310">
    <property type="term" value="P:DNA recombination"/>
    <property type="evidence" value="ECO:0007669"/>
    <property type="project" value="UniProtKB-KW"/>
</dbReference>
<proteinExistence type="inferred from homology"/>
<dbReference type="PANTHER" id="PTHR30349:SF41">
    <property type="entry name" value="INTEGRASE_RECOMBINASE PROTEIN MJ0367-RELATED"/>
    <property type="match status" value="1"/>
</dbReference>